<keyword evidence="4" id="KW-0813">Transport</keyword>
<evidence type="ECO:0000256" key="8">
    <source>
        <dbReference type="ARBA" id="ARBA00023065"/>
    </source>
</evidence>
<accession>A0A7R9Y8E8</accession>
<comment type="similarity">
    <text evidence="3">Belongs to the plastid outer envelope porin OEP21 (TC 1.B.29) family.</text>
</comment>
<evidence type="ECO:0000256" key="1">
    <source>
        <dbReference type="ARBA" id="ARBA00004396"/>
    </source>
</evidence>
<dbReference type="GO" id="GO:0008308">
    <property type="term" value="F:voltage-gated monoatomic anion channel activity"/>
    <property type="evidence" value="ECO:0007669"/>
    <property type="project" value="InterPro"/>
</dbReference>
<evidence type="ECO:0000256" key="4">
    <source>
        <dbReference type="ARBA" id="ARBA00022448"/>
    </source>
</evidence>
<dbReference type="PANTHER" id="PTHR35993">
    <property type="entry name" value="OUTER ENVELOPE PORE PROTEIN 21B, CHLOROPLASTIC"/>
    <property type="match status" value="1"/>
</dbReference>
<evidence type="ECO:0000256" key="7">
    <source>
        <dbReference type="ARBA" id="ARBA00022692"/>
    </source>
</evidence>
<evidence type="ECO:0000256" key="9">
    <source>
        <dbReference type="ARBA" id="ARBA00023136"/>
    </source>
</evidence>
<dbReference type="GO" id="GO:0009707">
    <property type="term" value="C:chloroplast outer membrane"/>
    <property type="evidence" value="ECO:0007669"/>
    <property type="project" value="UniProtKB-SubCell"/>
</dbReference>
<keyword evidence="8" id="KW-0406">Ion transport</keyword>
<keyword evidence="6" id="KW-0934">Plastid</keyword>
<evidence type="ECO:0000313" key="11">
    <source>
        <dbReference type="EMBL" id="CAD8250232.1"/>
    </source>
</evidence>
<evidence type="ECO:0000256" key="3">
    <source>
        <dbReference type="ARBA" id="ARBA00009945"/>
    </source>
</evidence>
<evidence type="ECO:0000256" key="10">
    <source>
        <dbReference type="ARBA" id="ARBA00024941"/>
    </source>
</evidence>
<evidence type="ECO:0000256" key="6">
    <source>
        <dbReference type="ARBA" id="ARBA00022640"/>
    </source>
</evidence>
<keyword evidence="9" id="KW-0472">Membrane</keyword>
<dbReference type="PANTHER" id="PTHR35993:SF1">
    <property type="entry name" value="OUTER ENVELOPE PORE PROTEIN 21B, CHLOROPLASTIC"/>
    <property type="match status" value="1"/>
</dbReference>
<gene>
    <name evidence="11" type="ORF">PCOL08062_LOCUS11764</name>
</gene>
<dbReference type="AlphaFoldDB" id="A0A7R9Y8E8"/>
<sequence>METSLRFDSAQRKLFLHAKENFVSDDNVVLTVSGKIATDDGRFSGKAKLRRKFFPEINTRVDMGAKYESDIEQLSYGASARKTFELSSDGLLSVDLKAAYAYAPGRKAHMWKSKLELSQKIFNFTEDQDLRLQLGYDLANKQPYGQIRENNWTLNTNFRDTWSISYDL</sequence>
<comment type="function">
    <text evidence="10">Voltage-dependent rectifying anion channel that facilitates the translocation between chloroplast and cytoplasm of phosphorylated carbohydrates such as triosephosphate, 3-phosphoglycerate and inorganic phosphate (Pi) depending of ATP to triosephosphate ratio in the plastidial intermembrane space; in high triosephosphate/ATP conditions (e.g. photosynthesis), export of triosphosphate from chloroplast (outward rectifying channels), but in high ATP/triosephosphate conditions (e.g. dark phase), import of phosphosolutes (inward rectifying channels).</text>
</comment>
<dbReference type="GO" id="GO:0044070">
    <property type="term" value="P:regulation of monoatomic anion transport"/>
    <property type="evidence" value="ECO:0007669"/>
    <property type="project" value="InterPro"/>
</dbReference>
<evidence type="ECO:0000256" key="2">
    <source>
        <dbReference type="ARBA" id="ARBA00004441"/>
    </source>
</evidence>
<dbReference type="GO" id="GO:0034426">
    <property type="term" value="C:etioplast membrane"/>
    <property type="evidence" value="ECO:0007669"/>
    <property type="project" value="UniProtKB-SubCell"/>
</dbReference>
<name>A0A7R9Y8E8_9VIRI</name>
<protein>
    <submittedName>
        <fullName evidence="11">Uncharacterized protein</fullName>
    </submittedName>
</protein>
<dbReference type="InterPro" id="IPR034575">
    <property type="entry name" value="OEP21"/>
</dbReference>
<dbReference type="EMBL" id="HBDZ01015266">
    <property type="protein sequence ID" value="CAD8250232.1"/>
    <property type="molecule type" value="Transcribed_RNA"/>
</dbReference>
<organism evidence="11">
    <name type="scientific">Prasinoderma coloniale</name>
    <dbReference type="NCBI Taxonomy" id="156133"/>
    <lineage>
        <taxon>Eukaryota</taxon>
        <taxon>Viridiplantae</taxon>
        <taxon>Prasinodermophyta</taxon>
        <taxon>Prasinodermophyceae</taxon>
        <taxon>Prasinodermales</taxon>
        <taxon>Prasinodermaceae</taxon>
        <taxon>Prasinoderma</taxon>
    </lineage>
</organism>
<reference evidence="11" key="1">
    <citation type="submission" date="2021-01" db="EMBL/GenBank/DDBJ databases">
        <authorList>
            <person name="Corre E."/>
            <person name="Pelletier E."/>
            <person name="Niang G."/>
            <person name="Scheremetjew M."/>
            <person name="Finn R."/>
            <person name="Kale V."/>
            <person name="Holt S."/>
            <person name="Cochrane G."/>
            <person name="Meng A."/>
            <person name="Brown T."/>
            <person name="Cohen L."/>
        </authorList>
    </citation>
    <scope>NUCLEOTIDE SEQUENCE</scope>
    <source>
        <strain evidence="11">CCMP1413</strain>
    </source>
</reference>
<keyword evidence="7" id="KW-0812">Transmembrane</keyword>
<evidence type="ECO:0000256" key="5">
    <source>
        <dbReference type="ARBA" id="ARBA00022528"/>
    </source>
</evidence>
<proteinExistence type="inferred from homology"/>
<keyword evidence="5" id="KW-0150">Chloroplast</keyword>
<comment type="subcellular location">
    <subcellularLocation>
        <location evidence="1">Plastid</location>
        <location evidence="1">Chloroplast outer membrane</location>
        <topology evidence="1">Multi-pass membrane protein</topology>
    </subcellularLocation>
    <subcellularLocation>
        <location evidence="2">Plastid</location>
        <location evidence="2">Etioplast membrane</location>
        <topology evidence="2">Multi-pass membrane protein</topology>
    </subcellularLocation>
</comment>